<protein>
    <submittedName>
        <fullName evidence="1">Uncharacterized protein</fullName>
    </submittedName>
</protein>
<dbReference type="EMBL" id="SJPQ01000004">
    <property type="protein sequence ID" value="TWT86636.1"/>
    <property type="molecule type" value="Genomic_DNA"/>
</dbReference>
<accession>A0A5C5ZHF1</accession>
<proteinExistence type="predicted"/>
<evidence type="ECO:0000313" key="1">
    <source>
        <dbReference type="EMBL" id="TWT86636.1"/>
    </source>
</evidence>
<reference evidence="1 2" key="1">
    <citation type="submission" date="2019-02" db="EMBL/GenBank/DDBJ databases">
        <title>Deep-cultivation of Planctomycetes and their phenomic and genomic characterization uncovers novel biology.</title>
        <authorList>
            <person name="Wiegand S."/>
            <person name="Jogler M."/>
            <person name="Boedeker C."/>
            <person name="Pinto D."/>
            <person name="Vollmers J."/>
            <person name="Rivas-Marin E."/>
            <person name="Kohn T."/>
            <person name="Peeters S.H."/>
            <person name="Heuer A."/>
            <person name="Rast P."/>
            <person name="Oberbeckmann S."/>
            <person name="Bunk B."/>
            <person name="Jeske O."/>
            <person name="Meyerdierks A."/>
            <person name="Storesund J.E."/>
            <person name="Kallscheuer N."/>
            <person name="Luecker S."/>
            <person name="Lage O.M."/>
            <person name="Pohl T."/>
            <person name="Merkel B.J."/>
            <person name="Hornburger P."/>
            <person name="Mueller R.-W."/>
            <person name="Bruemmer F."/>
            <person name="Labrenz M."/>
            <person name="Spormann A.M."/>
            <person name="Op Den Camp H."/>
            <person name="Overmann J."/>
            <person name="Amann R."/>
            <person name="Jetten M.S.M."/>
            <person name="Mascher T."/>
            <person name="Medema M.H."/>
            <person name="Devos D.P."/>
            <person name="Kaster A.-K."/>
            <person name="Ovreas L."/>
            <person name="Rohde M."/>
            <person name="Galperin M.Y."/>
            <person name="Jogler C."/>
        </authorList>
    </citation>
    <scope>NUCLEOTIDE SEQUENCE [LARGE SCALE GENOMIC DNA]</scope>
    <source>
        <strain evidence="1 2">Mal64</strain>
    </source>
</reference>
<keyword evidence="2" id="KW-1185">Reference proteome</keyword>
<evidence type="ECO:0000313" key="2">
    <source>
        <dbReference type="Proteomes" id="UP000315440"/>
    </source>
</evidence>
<organism evidence="1 2">
    <name type="scientific">Pseudobythopirellula maris</name>
    <dbReference type="NCBI Taxonomy" id="2527991"/>
    <lineage>
        <taxon>Bacteria</taxon>
        <taxon>Pseudomonadati</taxon>
        <taxon>Planctomycetota</taxon>
        <taxon>Planctomycetia</taxon>
        <taxon>Pirellulales</taxon>
        <taxon>Lacipirellulaceae</taxon>
        <taxon>Pseudobythopirellula</taxon>
    </lineage>
</organism>
<dbReference type="AlphaFoldDB" id="A0A5C5ZHF1"/>
<gene>
    <name evidence="1" type="ORF">Mal64_34650</name>
</gene>
<dbReference type="Proteomes" id="UP000315440">
    <property type="component" value="Unassembled WGS sequence"/>
</dbReference>
<comment type="caution">
    <text evidence="1">The sequence shown here is derived from an EMBL/GenBank/DDBJ whole genome shotgun (WGS) entry which is preliminary data.</text>
</comment>
<name>A0A5C5ZHF1_9BACT</name>
<sequence length="82" mass="8537">MNANPLKPSPPATIAEAYERDGDPLAFPPAIAAEPLSGSLTLLAAWQQLPRSLRRGAPDEALEAARRSLRRPGAALVNGGAP</sequence>
<dbReference type="RefSeq" id="WP_146402568.1">
    <property type="nucleotide sequence ID" value="NZ_SJPQ01000004.1"/>
</dbReference>